<feature type="compositionally biased region" description="Low complexity" evidence="7">
    <location>
        <begin position="278"/>
        <end position="293"/>
    </location>
</feature>
<proteinExistence type="predicted"/>
<feature type="region of interest" description="Disordered" evidence="7">
    <location>
        <begin position="261"/>
        <end position="370"/>
    </location>
</feature>
<dbReference type="GO" id="GO:0005634">
    <property type="term" value="C:nucleus"/>
    <property type="evidence" value="ECO:0007669"/>
    <property type="project" value="UniProtKB-SubCell"/>
</dbReference>
<dbReference type="GO" id="GO:0000981">
    <property type="term" value="F:DNA-binding transcription factor activity, RNA polymerase II-specific"/>
    <property type="evidence" value="ECO:0007669"/>
    <property type="project" value="TreeGrafter"/>
</dbReference>
<feature type="compositionally biased region" description="Polar residues" evidence="7">
    <location>
        <begin position="105"/>
        <end position="130"/>
    </location>
</feature>
<reference evidence="9 10" key="1">
    <citation type="journal article" date="2020" name="ISME J.">
        <title>Uncovering the hidden diversity of litter-decomposition mechanisms in mushroom-forming fungi.</title>
        <authorList>
            <person name="Floudas D."/>
            <person name="Bentzer J."/>
            <person name="Ahren D."/>
            <person name="Johansson T."/>
            <person name="Persson P."/>
            <person name="Tunlid A."/>
        </authorList>
    </citation>
    <scope>NUCLEOTIDE SEQUENCE [LARGE SCALE GENOMIC DNA]</scope>
    <source>
        <strain evidence="9 10">CBS 101986</strain>
    </source>
</reference>
<evidence type="ECO:0000256" key="3">
    <source>
        <dbReference type="ARBA" id="ARBA00022771"/>
    </source>
</evidence>
<dbReference type="PRINTS" id="PR00619">
    <property type="entry name" value="GATAZNFINGER"/>
</dbReference>
<evidence type="ECO:0000256" key="5">
    <source>
        <dbReference type="ARBA" id="ARBA00023242"/>
    </source>
</evidence>
<feature type="compositionally biased region" description="Polar residues" evidence="7">
    <location>
        <begin position="294"/>
        <end position="309"/>
    </location>
</feature>
<evidence type="ECO:0000256" key="7">
    <source>
        <dbReference type="SAM" id="MobiDB-lite"/>
    </source>
</evidence>
<evidence type="ECO:0000256" key="1">
    <source>
        <dbReference type="ARBA" id="ARBA00004123"/>
    </source>
</evidence>
<dbReference type="Gene3D" id="3.30.50.10">
    <property type="entry name" value="Erythroid Transcription Factor GATA-1, subunit A"/>
    <property type="match status" value="2"/>
</dbReference>
<gene>
    <name evidence="9" type="ORF">D9619_013423</name>
</gene>
<keyword evidence="2" id="KW-0479">Metal-binding</keyword>
<dbReference type="PROSITE" id="PS50114">
    <property type="entry name" value="GATA_ZN_FINGER_2"/>
    <property type="match status" value="2"/>
</dbReference>
<evidence type="ECO:0000313" key="9">
    <source>
        <dbReference type="EMBL" id="KAF5328232.1"/>
    </source>
</evidence>
<evidence type="ECO:0000256" key="6">
    <source>
        <dbReference type="PROSITE-ProRule" id="PRU00094"/>
    </source>
</evidence>
<feature type="compositionally biased region" description="Polar residues" evidence="7">
    <location>
        <begin position="49"/>
        <end position="58"/>
    </location>
</feature>
<dbReference type="InterPro" id="IPR039355">
    <property type="entry name" value="Transcription_factor_GATA"/>
</dbReference>
<sequence>MYPSSLSSPPKHHHPPTDTRVLELIAADVAQVPVAAVLCRPRGMHAQLASSANLSPGSKTEPREITPAPKFCSPRDAMSPVVLESPALNLHSAAMSSVAARLQQQFAGSATSEHSQNPNNEPRPNAQQEEFASLSSSSTVLQPSRPPCVNCGVTESPLWRRDPDGNTVCNACGFSTGRSGGARRTLAAYNTIYTRVASVIVGALGMGCRNLRVDVVSFSFPTLPSPVFLYLDDHLGFAQRYDWILVSAAMMAASSSLYQKSRHMPRPSSLGRTPPPSSANNSTSNPSSTTATNGISTVGPSPFAPSSLTSSANAKPASSSPLSNSMVKPPSSGAAASTTAAATAPAASTTTASSATTKTAHASGTCPGDGRCDGTGGTSACSGCPTYNNVLATARIELENAAAESNAAVAAALAAGDESASPKAAVVADAPGSPSAAVESDASASAVAPNAAATGGRGGNGKARPAVGALCCANCGTSTTPLWRRDDVGNNICNACGL</sequence>
<dbReference type="SUPFAM" id="SSF57716">
    <property type="entry name" value="Glucocorticoid receptor-like (DNA-binding domain)"/>
    <property type="match status" value="2"/>
</dbReference>
<dbReference type="OrthoDB" id="515401at2759"/>
<accession>A0A8H5BRJ7</accession>
<dbReference type="EMBL" id="JAACJJ010000005">
    <property type="protein sequence ID" value="KAF5328232.1"/>
    <property type="molecule type" value="Genomic_DNA"/>
</dbReference>
<dbReference type="Pfam" id="PF00320">
    <property type="entry name" value="GATA"/>
    <property type="match status" value="2"/>
</dbReference>
<dbReference type="InterPro" id="IPR000679">
    <property type="entry name" value="Znf_GATA"/>
</dbReference>
<feature type="domain" description="GATA-type" evidence="8">
    <location>
        <begin position="466"/>
        <end position="498"/>
    </location>
</feature>
<feature type="compositionally biased region" description="Low complexity" evidence="7">
    <location>
        <begin position="310"/>
        <end position="365"/>
    </location>
</feature>
<organism evidence="9 10">
    <name type="scientific">Psilocybe cf. subviscida</name>
    <dbReference type="NCBI Taxonomy" id="2480587"/>
    <lineage>
        <taxon>Eukaryota</taxon>
        <taxon>Fungi</taxon>
        <taxon>Dikarya</taxon>
        <taxon>Basidiomycota</taxon>
        <taxon>Agaricomycotina</taxon>
        <taxon>Agaricomycetes</taxon>
        <taxon>Agaricomycetidae</taxon>
        <taxon>Agaricales</taxon>
        <taxon>Agaricineae</taxon>
        <taxon>Strophariaceae</taxon>
        <taxon>Psilocybe</taxon>
    </lineage>
</organism>
<feature type="region of interest" description="Disordered" evidence="7">
    <location>
        <begin position="49"/>
        <end position="72"/>
    </location>
</feature>
<dbReference type="SMART" id="SM00401">
    <property type="entry name" value="ZnF_GATA"/>
    <property type="match status" value="2"/>
</dbReference>
<feature type="region of interest" description="Disordered" evidence="7">
    <location>
        <begin position="105"/>
        <end position="146"/>
    </location>
</feature>
<keyword evidence="4" id="KW-0862">Zinc</keyword>
<protein>
    <recommendedName>
        <fullName evidence="8">GATA-type domain-containing protein</fullName>
    </recommendedName>
</protein>
<feature type="domain" description="GATA-type" evidence="8">
    <location>
        <begin position="148"/>
        <end position="195"/>
    </location>
</feature>
<name>A0A8H5BRJ7_9AGAR</name>
<dbReference type="AlphaFoldDB" id="A0A8H5BRJ7"/>
<evidence type="ECO:0000313" key="10">
    <source>
        <dbReference type="Proteomes" id="UP000567179"/>
    </source>
</evidence>
<dbReference type="GO" id="GO:0000122">
    <property type="term" value="P:negative regulation of transcription by RNA polymerase II"/>
    <property type="evidence" value="ECO:0007669"/>
    <property type="project" value="TreeGrafter"/>
</dbReference>
<keyword evidence="10" id="KW-1185">Reference proteome</keyword>
<dbReference type="Proteomes" id="UP000567179">
    <property type="component" value="Unassembled WGS sequence"/>
</dbReference>
<dbReference type="CDD" id="cd00202">
    <property type="entry name" value="ZnF_GATA"/>
    <property type="match status" value="2"/>
</dbReference>
<dbReference type="GO" id="GO:0008270">
    <property type="term" value="F:zinc ion binding"/>
    <property type="evidence" value="ECO:0007669"/>
    <property type="project" value="UniProtKB-KW"/>
</dbReference>
<keyword evidence="5" id="KW-0539">Nucleus</keyword>
<evidence type="ECO:0000256" key="4">
    <source>
        <dbReference type="ARBA" id="ARBA00022833"/>
    </source>
</evidence>
<comment type="caution">
    <text evidence="9">The sequence shown here is derived from an EMBL/GenBank/DDBJ whole genome shotgun (WGS) entry which is preliminary data.</text>
</comment>
<dbReference type="GO" id="GO:0000978">
    <property type="term" value="F:RNA polymerase II cis-regulatory region sequence-specific DNA binding"/>
    <property type="evidence" value="ECO:0007669"/>
    <property type="project" value="TreeGrafter"/>
</dbReference>
<dbReference type="PANTHER" id="PTHR10071">
    <property type="entry name" value="TRANSCRIPTION FACTOR GATA FAMILY MEMBER"/>
    <property type="match status" value="1"/>
</dbReference>
<keyword evidence="3 6" id="KW-0863">Zinc-finger</keyword>
<dbReference type="InterPro" id="IPR013088">
    <property type="entry name" value="Znf_NHR/GATA"/>
</dbReference>
<comment type="subcellular location">
    <subcellularLocation>
        <location evidence="1">Nucleus</location>
    </subcellularLocation>
</comment>
<dbReference type="GO" id="GO:0045944">
    <property type="term" value="P:positive regulation of transcription by RNA polymerase II"/>
    <property type="evidence" value="ECO:0007669"/>
    <property type="project" value="TreeGrafter"/>
</dbReference>
<evidence type="ECO:0000259" key="8">
    <source>
        <dbReference type="PROSITE" id="PS50114"/>
    </source>
</evidence>
<evidence type="ECO:0000256" key="2">
    <source>
        <dbReference type="ARBA" id="ARBA00022723"/>
    </source>
</evidence>
<dbReference type="PANTHER" id="PTHR10071:SF281">
    <property type="entry name" value="BOX A-BINDING FACTOR-RELATED"/>
    <property type="match status" value="1"/>
</dbReference>
<dbReference type="PROSITE" id="PS00344">
    <property type="entry name" value="GATA_ZN_FINGER_1"/>
    <property type="match status" value="2"/>
</dbReference>